<comment type="caution">
    <text evidence="3">The sequence shown here is derived from an EMBL/GenBank/DDBJ whole genome shotgun (WGS) entry which is preliminary data.</text>
</comment>
<feature type="region of interest" description="Disordered" evidence="1">
    <location>
        <begin position="127"/>
        <end position="253"/>
    </location>
</feature>
<dbReference type="OrthoDB" id="123120at2759"/>
<dbReference type="PANTHER" id="PTHR34409">
    <property type="entry name" value="SET DOMAIN-CONTAINING PROTEIN"/>
    <property type="match status" value="1"/>
</dbReference>
<dbReference type="Pfam" id="PF20681">
    <property type="entry name" value="DUF6818"/>
    <property type="match status" value="1"/>
</dbReference>
<dbReference type="InterPro" id="IPR049203">
    <property type="entry name" value="DUF6818"/>
</dbReference>
<feature type="compositionally biased region" description="Basic and acidic residues" evidence="1">
    <location>
        <begin position="164"/>
        <end position="178"/>
    </location>
</feature>
<evidence type="ECO:0000259" key="2">
    <source>
        <dbReference type="Pfam" id="PF20681"/>
    </source>
</evidence>
<organism evidence="3 4">
    <name type="scientific">Phytophthora nicotianae P1976</name>
    <dbReference type="NCBI Taxonomy" id="1317066"/>
    <lineage>
        <taxon>Eukaryota</taxon>
        <taxon>Sar</taxon>
        <taxon>Stramenopiles</taxon>
        <taxon>Oomycota</taxon>
        <taxon>Peronosporomycetes</taxon>
        <taxon>Peronosporales</taxon>
        <taxon>Peronosporaceae</taxon>
        <taxon>Phytophthora</taxon>
    </lineage>
</organism>
<dbReference type="Proteomes" id="UP000028582">
    <property type="component" value="Unassembled WGS sequence"/>
</dbReference>
<gene>
    <name evidence="3" type="ORF">F444_11550</name>
</gene>
<feature type="compositionally biased region" description="Polar residues" evidence="1">
    <location>
        <begin position="233"/>
        <end position="253"/>
    </location>
</feature>
<reference evidence="3 4" key="1">
    <citation type="submission" date="2013-11" db="EMBL/GenBank/DDBJ databases">
        <title>The Genome Sequence of Phytophthora parasitica P1976.</title>
        <authorList>
            <consortium name="The Broad Institute Genomics Platform"/>
            <person name="Russ C."/>
            <person name="Tyler B."/>
            <person name="Panabieres F."/>
            <person name="Shan W."/>
            <person name="Tripathy S."/>
            <person name="Grunwald N."/>
            <person name="Machado M."/>
            <person name="Johnson C.S."/>
            <person name="Walker B."/>
            <person name="Young S."/>
            <person name="Zeng Q."/>
            <person name="Gargeya S."/>
            <person name="Fitzgerald M."/>
            <person name="Haas B."/>
            <person name="Abouelleil A."/>
            <person name="Allen A.W."/>
            <person name="Alvarado L."/>
            <person name="Arachchi H.M."/>
            <person name="Berlin A.M."/>
            <person name="Chapman S.B."/>
            <person name="Gainer-Dewar J."/>
            <person name="Goldberg J."/>
            <person name="Griggs A."/>
            <person name="Gujja S."/>
            <person name="Hansen M."/>
            <person name="Howarth C."/>
            <person name="Imamovic A."/>
            <person name="Ireland A."/>
            <person name="Larimer J."/>
            <person name="McCowan C."/>
            <person name="Murphy C."/>
            <person name="Pearson M."/>
            <person name="Poon T.W."/>
            <person name="Priest M."/>
            <person name="Roberts A."/>
            <person name="Saif S."/>
            <person name="Shea T."/>
            <person name="Sisk P."/>
            <person name="Sykes S."/>
            <person name="Wortman J."/>
            <person name="Nusbaum C."/>
            <person name="Birren B."/>
        </authorList>
    </citation>
    <scope>NUCLEOTIDE SEQUENCE [LARGE SCALE GENOMIC DNA]</scope>
    <source>
        <strain evidence="3 4">P1976</strain>
    </source>
</reference>
<feature type="compositionally biased region" description="Polar residues" evidence="1">
    <location>
        <begin position="179"/>
        <end position="188"/>
    </location>
</feature>
<dbReference type="AlphaFoldDB" id="A0A081A064"/>
<dbReference type="PANTHER" id="PTHR34409:SF1">
    <property type="entry name" value="MYB-LIKE DOMAIN-CONTAINING PROTEIN"/>
    <property type="match status" value="1"/>
</dbReference>
<dbReference type="EMBL" id="ANJA01002077">
    <property type="protein sequence ID" value="ETO72275.1"/>
    <property type="molecule type" value="Genomic_DNA"/>
</dbReference>
<feature type="domain" description="DUF6818" evidence="2">
    <location>
        <begin position="31"/>
        <end position="115"/>
    </location>
</feature>
<name>A0A081A064_PHYNI</name>
<sequence>MSRQRGRRSGYKNFSVPEQMLHCNVLDEIRPLGKDMWERVATKYNSCRPRGTLERDYDSLRRKFRSLVAKNKPSGINGEIPESQKPIALTQEIHVHIEAKASVFENFDGNDGGEDDDALVKHVKSLSNSVDTGNVKPDAQNSLRRSSTQTPQPRASFLPANHDLSVRVEENQEVRSSTDEQLATTHSPGTDPHRLIDNVGIGSISTSEDNGEEATLREEDREVEVEATAIEQGKSQESTTSRRPVQQTINSQA</sequence>
<protein>
    <recommendedName>
        <fullName evidence="2">DUF6818 domain-containing protein</fullName>
    </recommendedName>
</protein>
<evidence type="ECO:0000313" key="3">
    <source>
        <dbReference type="EMBL" id="ETO72275.1"/>
    </source>
</evidence>
<accession>A0A081A064</accession>
<feature type="compositionally biased region" description="Polar residues" evidence="1">
    <location>
        <begin position="139"/>
        <end position="153"/>
    </location>
</feature>
<evidence type="ECO:0000256" key="1">
    <source>
        <dbReference type="SAM" id="MobiDB-lite"/>
    </source>
</evidence>
<evidence type="ECO:0000313" key="4">
    <source>
        <dbReference type="Proteomes" id="UP000028582"/>
    </source>
</evidence>
<proteinExistence type="predicted"/>